<reference evidence="1" key="1">
    <citation type="submission" date="2020-12" db="EMBL/GenBank/DDBJ databases">
        <title>Snuella sp. nov., isolated from sediment in Incheon.</title>
        <authorList>
            <person name="Kim W."/>
        </authorList>
    </citation>
    <scope>NUCLEOTIDE SEQUENCE</scope>
    <source>
        <strain evidence="1">CAU 1569</strain>
    </source>
</reference>
<accession>A0A8J7J448</accession>
<evidence type="ECO:0000313" key="1">
    <source>
        <dbReference type="EMBL" id="MBJ6368153.1"/>
    </source>
</evidence>
<dbReference type="Proteomes" id="UP000610931">
    <property type="component" value="Unassembled WGS sequence"/>
</dbReference>
<keyword evidence="2" id="KW-1185">Reference proteome</keyword>
<name>A0A8J7J448_9FLAO</name>
<protein>
    <recommendedName>
        <fullName evidence="3">Methionyl-tRNA formyltransferase</fullName>
    </recommendedName>
</protein>
<gene>
    <name evidence="1" type="ORF">JF259_08635</name>
</gene>
<dbReference type="RefSeq" id="WP_199114917.1">
    <property type="nucleotide sequence ID" value="NZ_JAELVQ010000009.1"/>
</dbReference>
<evidence type="ECO:0008006" key="3">
    <source>
        <dbReference type="Google" id="ProtNLM"/>
    </source>
</evidence>
<sequence>MKVIFLAYREWAIEVYEAIRKNPKLSKITFCKTQDELKSLNIEDYNLLITCGTSEKLGNTVLSRIEVIGVHCAELDRYSYGSPIQNQIIDGIVFSKHRIFKLTFDENSDRAHAHACLFSHEVDLDLSGNMKEILFQMTATSIVLFNMYLHDFPDITWKSWPKEEVKRERRVPNDSRLSKEQFMKMNTEQLYNFFRSLEEPYPNGYIEDEVGRLYIKNTEFKKK</sequence>
<evidence type="ECO:0000313" key="2">
    <source>
        <dbReference type="Proteomes" id="UP000610931"/>
    </source>
</evidence>
<comment type="caution">
    <text evidence="1">The sequence shown here is derived from an EMBL/GenBank/DDBJ whole genome shotgun (WGS) entry which is preliminary data.</text>
</comment>
<dbReference type="EMBL" id="JAELVQ010000009">
    <property type="protein sequence ID" value="MBJ6368153.1"/>
    <property type="molecule type" value="Genomic_DNA"/>
</dbReference>
<dbReference type="AlphaFoldDB" id="A0A8J7J448"/>
<dbReference type="Gene3D" id="3.40.50.12230">
    <property type="match status" value="1"/>
</dbReference>
<organism evidence="1 2">
    <name type="scientific">Snuella sedimenti</name>
    <dbReference type="NCBI Taxonomy" id="2798802"/>
    <lineage>
        <taxon>Bacteria</taxon>
        <taxon>Pseudomonadati</taxon>
        <taxon>Bacteroidota</taxon>
        <taxon>Flavobacteriia</taxon>
        <taxon>Flavobacteriales</taxon>
        <taxon>Flavobacteriaceae</taxon>
        <taxon>Snuella</taxon>
    </lineage>
</organism>
<proteinExistence type="predicted"/>